<dbReference type="Gene3D" id="3.30.559.10">
    <property type="entry name" value="Chloramphenicol acetyltransferase-like domain"/>
    <property type="match status" value="1"/>
</dbReference>
<evidence type="ECO:0000313" key="3">
    <source>
        <dbReference type="EMBL" id="UZK58186.1"/>
    </source>
</evidence>
<name>A0ABY6Q216_9ACTN</name>
<proteinExistence type="predicted"/>
<dbReference type="SUPFAM" id="SSF52777">
    <property type="entry name" value="CoA-dependent acyltransferases"/>
    <property type="match status" value="2"/>
</dbReference>
<dbReference type="InterPro" id="IPR001242">
    <property type="entry name" value="Condensation_dom"/>
</dbReference>
<dbReference type="Pfam" id="PF00668">
    <property type="entry name" value="Condensation"/>
    <property type="match status" value="1"/>
</dbReference>
<evidence type="ECO:0000259" key="2">
    <source>
        <dbReference type="Pfam" id="PF00668"/>
    </source>
</evidence>
<feature type="region of interest" description="Disordered" evidence="1">
    <location>
        <begin position="1"/>
        <end position="50"/>
    </location>
</feature>
<evidence type="ECO:0000313" key="4">
    <source>
        <dbReference type="Proteomes" id="UP001164963"/>
    </source>
</evidence>
<dbReference type="InterPro" id="IPR023213">
    <property type="entry name" value="CAT-like_dom_sf"/>
</dbReference>
<protein>
    <submittedName>
        <fullName evidence="3">Condensation domain-containing protein</fullName>
    </submittedName>
</protein>
<sequence length="507" mass="53703">MGGDRRRPPRTRRRLLERPDRARPSARLRTAPPRPAARDPDGGAAPARGTRAPTRVLLTYHRALLDERGVHLLLREFYRAYARGGTLPGRERRPDVRDHARWLARQRTEGARAYWATAAPAPEPAVPEAPDDGFPAGDSGVGRVHRRLRPPQTTRLRTWAAMRGAGESSALHAVWALLLYRAAGAVGPVPVSFGVHLSARDIPMEGAAGIPGLLGNPLPMTVTVDPAEPVAGLLGQARDAALDLAVHAWVPADRVRVWTGRNPDAELFETGVVFDNRVELPPALLAELRAQGVEVDAPRSISAHPGLPLTLAARHDADGGLALTVRHDRRCLGDMDASALLSHCVRLLRSLPDHRDPQSAVGDLLELLRGFEVPRVLPRPPVPEGPDLAVLRAGDPSADTIVLVRTPGVPMGAYEALARHHRGPERIVSLRAARPGDPSSLPRLLGAEGPGRLVLCGAGPGGAAAYEMACAAAEGTVAAVVMTGVGSGTGCARALAAGLKSVRAGSR</sequence>
<keyword evidence="4" id="KW-1185">Reference proteome</keyword>
<dbReference type="PANTHER" id="PTHR45527:SF1">
    <property type="entry name" value="FATTY ACID SYNTHASE"/>
    <property type="match status" value="1"/>
</dbReference>
<feature type="compositionally biased region" description="Basic and acidic residues" evidence="1">
    <location>
        <begin position="14"/>
        <end position="23"/>
    </location>
</feature>
<reference evidence="3" key="1">
    <citation type="journal article" date="2022" name="Front. Microbiol.">
        <title>Mirubactin C rescues the lethal effect of cell wall biosynthesis mutations in Bacillus subtilis.</title>
        <authorList>
            <person name="Kepplinger B."/>
            <person name="Wen X."/>
            <person name="Tyler A.R."/>
            <person name="Kim B.Y."/>
            <person name="Brown J."/>
            <person name="Banks P."/>
            <person name="Dashti Y."/>
            <person name="Mackenzie E.S."/>
            <person name="Wills C."/>
            <person name="Kawai Y."/>
            <person name="Waldron K.J."/>
            <person name="Allenby N.E.E."/>
            <person name="Wu L.J."/>
            <person name="Hall M.J."/>
            <person name="Errington J."/>
        </authorList>
    </citation>
    <scope>NUCLEOTIDE SEQUENCE</scope>
    <source>
        <strain evidence="3">MDA8-470</strain>
    </source>
</reference>
<feature type="domain" description="Condensation" evidence="2">
    <location>
        <begin position="55"/>
        <end position="350"/>
    </location>
</feature>
<gene>
    <name evidence="3" type="ORF">NEH16_32545</name>
</gene>
<evidence type="ECO:0000256" key="1">
    <source>
        <dbReference type="SAM" id="MobiDB-lite"/>
    </source>
</evidence>
<dbReference type="EMBL" id="CP098740">
    <property type="protein sequence ID" value="UZK58186.1"/>
    <property type="molecule type" value="Genomic_DNA"/>
</dbReference>
<dbReference type="PANTHER" id="PTHR45527">
    <property type="entry name" value="NONRIBOSOMAL PEPTIDE SYNTHETASE"/>
    <property type="match status" value="1"/>
</dbReference>
<accession>A0ABY6Q216</accession>
<dbReference type="Proteomes" id="UP001164963">
    <property type="component" value="Chromosome"/>
</dbReference>
<dbReference type="Gene3D" id="3.30.559.30">
    <property type="entry name" value="Nonribosomal peptide synthetase, condensation domain"/>
    <property type="match status" value="1"/>
</dbReference>
<organism evidence="3 4">
    <name type="scientific">Streptomyces drozdowiczii</name>
    <dbReference type="NCBI Taxonomy" id="202862"/>
    <lineage>
        <taxon>Bacteria</taxon>
        <taxon>Bacillati</taxon>
        <taxon>Actinomycetota</taxon>
        <taxon>Actinomycetes</taxon>
        <taxon>Kitasatosporales</taxon>
        <taxon>Streptomycetaceae</taxon>
        <taxon>Streptomyces</taxon>
    </lineage>
</organism>